<proteinExistence type="predicted"/>
<dbReference type="EMBL" id="CP097899">
    <property type="protein sequence ID" value="URN92829.1"/>
    <property type="molecule type" value="Genomic_DNA"/>
</dbReference>
<dbReference type="InterPro" id="IPR025618">
    <property type="entry name" value="YtpI"/>
</dbReference>
<feature type="transmembrane region" description="Helical" evidence="1">
    <location>
        <begin position="67"/>
        <end position="87"/>
    </location>
</feature>
<evidence type="ECO:0000313" key="2">
    <source>
        <dbReference type="EMBL" id="URN92829.1"/>
    </source>
</evidence>
<organism evidence="2 3">
    <name type="scientific">Candidatus Pristimantibacillus lignocellulolyticus</name>
    <dbReference type="NCBI Taxonomy" id="2994561"/>
    <lineage>
        <taxon>Bacteria</taxon>
        <taxon>Bacillati</taxon>
        <taxon>Bacillota</taxon>
        <taxon>Bacilli</taxon>
        <taxon>Bacillales</taxon>
        <taxon>Paenibacillaceae</taxon>
        <taxon>Candidatus Pristimantibacillus</taxon>
    </lineage>
</organism>
<keyword evidence="1" id="KW-0812">Transmembrane</keyword>
<accession>A0A9J6Z9D7</accession>
<dbReference type="Proteomes" id="UP001056756">
    <property type="component" value="Chromosome"/>
</dbReference>
<dbReference type="KEGG" id="plig:NAG76_13345"/>
<evidence type="ECO:0000256" key="1">
    <source>
        <dbReference type="SAM" id="Phobius"/>
    </source>
</evidence>
<sequence length="99" mass="11167">MTQLIQYFLSPVIFLSVLFAIYYSVKARQAKEPIKKGILGGKLNISMGIMLIFISFVQLFLSNESTLRIVLGAIFLVLGIFNLFAGLRNLSYFKRKAAK</sequence>
<dbReference type="AlphaFoldDB" id="A0A9J6Z9D7"/>
<reference evidence="2" key="1">
    <citation type="submission" date="2022-05" db="EMBL/GenBank/DDBJ databases">
        <title>Novel bacterial taxa in a minimal lignocellulolytic consortium and its capacity to transform plastics disclosed by genome-resolved metagenomics.</title>
        <authorList>
            <person name="Rodriguez C.A.D."/>
            <person name="Diaz-Garcia L."/>
            <person name="Herrera K."/>
            <person name="Tarazona N.A."/>
            <person name="Sproer C."/>
            <person name="Overmann J."/>
            <person name="Jimenez D.J."/>
        </authorList>
    </citation>
    <scope>NUCLEOTIDE SEQUENCE</scope>
    <source>
        <strain evidence="2">MAG5</strain>
    </source>
</reference>
<gene>
    <name evidence="2" type="ORF">NAG76_13345</name>
</gene>
<name>A0A9J6Z9D7_9BACL</name>
<dbReference type="Pfam" id="PF14007">
    <property type="entry name" value="YtpI"/>
    <property type="match status" value="1"/>
</dbReference>
<keyword evidence="1" id="KW-1133">Transmembrane helix</keyword>
<protein>
    <submittedName>
        <fullName evidence="2">YtpI family protein</fullName>
    </submittedName>
</protein>
<feature type="transmembrane region" description="Helical" evidence="1">
    <location>
        <begin position="6"/>
        <end position="25"/>
    </location>
</feature>
<evidence type="ECO:0000313" key="3">
    <source>
        <dbReference type="Proteomes" id="UP001056756"/>
    </source>
</evidence>
<keyword evidence="1" id="KW-0472">Membrane</keyword>
<feature type="transmembrane region" description="Helical" evidence="1">
    <location>
        <begin position="37"/>
        <end position="61"/>
    </location>
</feature>